<dbReference type="EMBL" id="PP965493">
    <property type="protein sequence ID" value="XCN99920.1"/>
    <property type="molecule type" value="Genomic_DNA"/>
</dbReference>
<organism evidence="1">
    <name type="scientific">Geladintestivirus 3</name>
    <dbReference type="NCBI Taxonomy" id="3233135"/>
    <lineage>
        <taxon>Viruses</taxon>
        <taxon>Duplodnaviria</taxon>
        <taxon>Heunggongvirae</taxon>
        <taxon>Uroviricota</taxon>
        <taxon>Caudoviricetes</taxon>
        <taxon>Crassvirales</taxon>
    </lineage>
</organism>
<name>A0AAU8MHJ7_9CAUD</name>
<protein>
    <submittedName>
        <fullName evidence="1">Uncharacterized protein</fullName>
    </submittedName>
</protein>
<evidence type="ECO:0000313" key="1">
    <source>
        <dbReference type="EMBL" id="XCN99920.1"/>
    </source>
</evidence>
<accession>A0AAU8MHJ7</accession>
<sequence>MCGVNNKLSFVERLQSYKTKAKEIDEEHKKRKDALIKEVTEDVLNNCPINIGDVYVVESTNAWGVQRNYYKVTDITVYLDGTVKVEGLKRKLNRQWGIRHIYIFYTYAPTFKIPDKFTKVDNYVEPIND</sequence>
<reference evidence="1" key="1">
    <citation type="submission" date="2024-06" db="EMBL/GenBank/DDBJ databases">
        <title>Intestivirid acquisition increases across infancy in a wild primate population.</title>
        <authorList>
            <person name="Schneider-Creas I.A."/>
            <person name="Moya I.L."/>
            <person name="Chiou K.L."/>
            <person name="Baniel A."/>
            <person name="Azanaw Haile A."/>
            <person name="Kebede F."/>
            <person name="Abebe B."/>
            <person name="Snyder-Mackler N."/>
            <person name="Varsani A."/>
        </authorList>
    </citation>
    <scope>NUCLEOTIDE SEQUENCE</scope>
    <source>
        <strain evidence="1">Int_RNL_2017_0019_DDA</strain>
    </source>
</reference>
<proteinExistence type="predicted"/>